<dbReference type="EMBL" id="KV454302">
    <property type="protein sequence ID" value="ODQ69811.1"/>
    <property type="molecule type" value="Genomic_DNA"/>
</dbReference>
<evidence type="ECO:0000313" key="4">
    <source>
        <dbReference type="Proteomes" id="UP000094385"/>
    </source>
</evidence>
<dbReference type="Pfam" id="PF10444">
    <property type="entry name" value="Nbl1_Borealin_N"/>
    <property type="match status" value="1"/>
</dbReference>
<feature type="compositionally biased region" description="Polar residues" evidence="1">
    <location>
        <begin position="13"/>
        <end position="31"/>
    </location>
</feature>
<dbReference type="OrthoDB" id="2392550at2759"/>
<evidence type="ECO:0000256" key="1">
    <source>
        <dbReference type="SAM" id="MobiDB-lite"/>
    </source>
</evidence>
<sequence length="208" mass="23452">MPALRRRQRATKHQANSLSQTQQSNPSSQVEDASIAVDANESGPSRQRNVPPLPEKSLKRPSIAPGTRSPDYRAVDGKKDAAGIVGPPFSPLVRRSPRLRNSPGPRSSVARQRSGREQRSLYDANATITMRTFNATKEEQIHQLKLELAERREKLRKNYAAAAKSLRARLEMRIHRIPRHLRKMTLGELRNMQVSNQTSSPRREILAV</sequence>
<dbReference type="AlphaFoldDB" id="A0A1E3PWM1"/>
<organism evidence="3 4">
    <name type="scientific">Lipomyces starkeyi NRRL Y-11557</name>
    <dbReference type="NCBI Taxonomy" id="675824"/>
    <lineage>
        <taxon>Eukaryota</taxon>
        <taxon>Fungi</taxon>
        <taxon>Dikarya</taxon>
        <taxon>Ascomycota</taxon>
        <taxon>Saccharomycotina</taxon>
        <taxon>Lipomycetes</taxon>
        <taxon>Lipomycetales</taxon>
        <taxon>Lipomycetaceae</taxon>
        <taxon>Lipomyces</taxon>
    </lineage>
</organism>
<feature type="region of interest" description="Disordered" evidence="1">
    <location>
        <begin position="1"/>
        <end position="118"/>
    </location>
</feature>
<reference evidence="3 4" key="1">
    <citation type="journal article" date="2016" name="Proc. Natl. Acad. Sci. U.S.A.">
        <title>Comparative genomics of biotechnologically important yeasts.</title>
        <authorList>
            <person name="Riley R."/>
            <person name="Haridas S."/>
            <person name="Wolfe K.H."/>
            <person name="Lopes M.R."/>
            <person name="Hittinger C.T."/>
            <person name="Goeker M."/>
            <person name="Salamov A.A."/>
            <person name="Wisecaver J.H."/>
            <person name="Long T.M."/>
            <person name="Calvey C.H."/>
            <person name="Aerts A.L."/>
            <person name="Barry K.W."/>
            <person name="Choi C."/>
            <person name="Clum A."/>
            <person name="Coughlan A.Y."/>
            <person name="Deshpande S."/>
            <person name="Douglass A.P."/>
            <person name="Hanson S.J."/>
            <person name="Klenk H.-P."/>
            <person name="LaButti K.M."/>
            <person name="Lapidus A."/>
            <person name="Lindquist E.A."/>
            <person name="Lipzen A.M."/>
            <person name="Meier-Kolthoff J.P."/>
            <person name="Ohm R.A."/>
            <person name="Otillar R.P."/>
            <person name="Pangilinan J.L."/>
            <person name="Peng Y."/>
            <person name="Rokas A."/>
            <person name="Rosa C.A."/>
            <person name="Scheuner C."/>
            <person name="Sibirny A.A."/>
            <person name="Slot J.C."/>
            <person name="Stielow J.B."/>
            <person name="Sun H."/>
            <person name="Kurtzman C.P."/>
            <person name="Blackwell M."/>
            <person name="Grigoriev I.V."/>
            <person name="Jeffries T.W."/>
        </authorList>
    </citation>
    <scope>NUCLEOTIDE SEQUENCE [LARGE SCALE GENOMIC DNA]</scope>
    <source>
        <strain evidence="3 4">NRRL Y-11557</strain>
    </source>
</reference>
<gene>
    <name evidence="3" type="ORF">LIPSTDRAFT_6474</name>
</gene>
<evidence type="ECO:0000313" key="3">
    <source>
        <dbReference type="EMBL" id="ODQ69811.1"/>
    </source>
</evidence>
<keyword evidence="4" id="KW-1185">Reference proteome</keyword>
<protein>
    <recommendedName>
        <fullName evidence="2">Borealin N-terminal domain-containing protein</fullName>
    </recommendedName>
</protein>
<feature type="compositionally biased region" description="Basic and acidic residues" evidence="1">
    <location>
        <begin position="70"/>
        <end position="81"/>
    </location>
</feature>
<evidence type="ECO:0000259" key="2">
    <source>
        <dbReference type="Pfam" id="PF10444"/>
    </source>
</evidence>
<name>A0A1E3PWM1_LIPST</name>
<dbReference type="Proteomes" id="UP000094385">
    <property type="component" value="Unassembled WGS sequence"/>
</dbReference>
<proteinExistence type="predicted"/>
<dbReference type="InterPro" id="IPR018851">
    <property type="entry name" value="Borealin_N"/>
</dbReference>
<accession>A0A1E3PWM1</accession>
<feature type="domain" description="Borealin N-terminal" evidence="2">
    <location>
        <begin position="137"/>
        <end position="190"/>
    </location>
</feature>
<feature type="compositionally biased region" description="Basic residues" evidence="1">
    <location>
        <begin position="1"/>
        <end position="12"/>
    </location>
</feature>